<dbReference type="Proteomes" id="UP000886289">
    <property type="component" value="Unassembled WGS sequence"/>
</dbReference>
<dbReference type="EMBL" id="DRBS01000138">
    <property type="protein sequence ID" value="HDD43917.1"/>
    <property type="molecule type" value="Genomic_DNA"/>
</dbReference>
<comment type="caution">
    <text evidence="1">The sequence shown here is derived from an EMBL/GenBank/DDBJ whole genome shotgun (WGS) entry which is preliminary data.</text>
</comment>
<gene>
    <name evidence="1" type="ORF">ENG63_03530</name>
</gene>
<name>A0A7C0Y3Z1_DESA2</name>
<sequence>MGFLILVLLFYSKKETKISSRIQAIPVSMYNVNKPRDVEAKLEYPGRTRNISYVTIFARVTDILEKNVF</sequence>
<dbReference type="AlphaFoldDB" id="A0A7C0Y3Z1"/>
<evidence type="ECO:0000313" key="1">
    <source>
        <dbReference type="EMBL" id="HDD43917.1"/>
    </source>
</evidence>
<organism evidence="1">
    <name type="scientific">Desulfofervidus auxilii</name>
    <dbReference type="NCBI Taxonomy" id="1621989"/>
    <lineage>
        <taxon>Bacteria</taxon>
        <taxon>Pseudomonadati</taxon>
        <taxon>Thermodesulfobacteriota</taxon>
        <taxon>Candidatus Desulfofervidia</taxon>
        <taxon>Candidatus Desulfofervidales</taxon>
        <taxon>Candidatus Desulfofervidaceae</taxon>
        <taxon>Candidatus Desulfofervidus</taxon>
    </lineage>
</organism>
<reference evidence="1" key="1">
    <citation type="journal article" date="2020" name="mSystems">
        <title>Genome- and Community-Level Interaction Insights into Carbon Utilization and Element Cycling Functions of Hydrothermarchaeota in Hydrothermal Sediment.</title>
        <authorList>
            <person name="Zhou Z."/>
            <person name="Liu Y."/>
            <person name="Xu W."/>
            <person name="Pan J."/>
            <person name="Luo Z.H."/>
            <person name="Li M."/>
        </authorList>
    </citation>
    <scope>NUCLEOTIDE SEQUENCE [LARGE SCALE GENOMIC DNA]</scope>
    <source>
        <strain evidence="1">HyVt-233</strain>
    </source>
</reference>
<accession>A0A7C0Y3Z1</accession>
<proteinExistence type="predicted"/>
<protein>
    <submittedName>
        <fullName evidence="1">Uncharacterized protein</fullName>
    </submittedName>
</protein>